<evidence type="ECO:0000313" key="2">
    <source>
        <dbReference type="Proteomes" id="UP000813444"/>
    </source>
</evidence>
<comment type="caution">
    <text evidence="1">The sequence shown here is derived from an EMBL/GenBank/DDBJ whole genome shotgun (WGS) entry which is preliminary data.</text>
</comment>
<dbReference type="AlphaFoldDB" id="A0A8K0SWZ9"/>
<name>A0A8K0SWZ9_9HYPO</name>
<evidence type="ECO:0000313" key="1">
    <source>
        <dbReference type="EMBL" id="KAH7322634.1"/>
    </source>
</evidence>
<organism evidence="1 2">
    <name type="scientific">Stachybotrys elegans</name>
    <dbReference type="NCBI Taxonomy" id="80388"/>
    <lineage>
        <taxon>Eukaryota</taxon>
        <taxon>Fungi</taxon>
        <taxon>Dikarya</taxon>
        <taxon>Ascomycota</taxon>
        <taxon>Pezizomycotina</taxon>
        <taxon>Sordariomycetes</taxon>
        <taxon>Hypocreomycetidae</taxon>
        <taxon>Hypocreales</taxon>
        <taxon>Stachybotryaceae</taxon>
        <taxon>Stachybotrys</taxon>
    </lineage>
</organism>
<keyword evidence="2" id="KW-1185">Reference proteome</keyword>
<sequence>MMQAAYHSWSRQSSIKKSKMRSFSRVSLPHGQANYIPFNMQLLVYPSSWSTSAIYVCKVHAQTKQNKNKGSPSSTAARIKIRKNNKQIPLVQHHSQVKQFPAQATPLDAMHADQSQNDDKATAAIHSSHPDTVANAHLSQVSFSFSILRLVVSARRQPSS</sequence>
<dbReference type="Proteomes" id="UP000813444">
    <property type="component" value="Unassembled WGS sequence"/>
</dbReference>
<reference evidence="1" key="1">
    <citation type="journal article" date="2021" name="Nat. Commun.">
        <title>Genetic determinants of endophytism in the Arabidopsis root mycobiome.</title>
        <authorList>
            <person name="Mesny F."/>
            <person name="Miyauchi S."/>
            <person name="Thiergart T."/>
            <person name="Pickel B."/>
            <person name="Atanasova L."/>
            <person name="Karlsson M."/>
            <person name="Huettel B."/>
            <person name="Barry K.W."/>
            <person name="Haridas S."/>
            <person name="Chen C."/>
            <person name="Bauer D."/>
            <person name="Andreopoulos W."/>
            <person name="Pangilinan J."/>
            <person name="LaButti K."/>
            <person name="Riley R."/>
            <person name="Lipzen A."/>
            <person name="Clum A."/>
            <person name="Drula E."/>
            <person name="Henrissat B."/>
            <person name="Kohler A."/>
            <person name="Grigoriev I.V."/>
            <person name="Martin F.M."/>
            <person name="Hacquard S."/>
        </authorList>
    </citation>
    <scope>NUCLEOTIDE SEQUENCE</scope>
    <source>
        <strain evidence="1">MPI-CAGE-CH-0235</strain>
    </source>
</reference>
<accession>A0A8K0SWZ9</accession>
<proteinExistence type="predicted"/>
<dbReference type="EMBL" id="JAGPNK010000004">
    <property type="protein sequence ID" value="KAH7322634.1"/>
    <property type="molecule type" value="Genomic_DNA"/>
</dbReference>
<gene>
    <name evidence="1" type="ORF">B0I35DRAFT_185447</name>
</gene>
<protein>
    <submittedName>
        <fullName evidence="1">Uncharacterized protein</fullName>
    </submittedName>
</protein>